<dbReference type="EMBL" id="BEXD01000449">
    <property type="protein sequence ID" value="GBB87571.1"/>
    <property type="molecule type" value="Genomic_DNA"/>
</dbReference>
<gene>
    <name evidence="2" type="ORF">RclHR1_14010002</name>
</gene>
<protein>
    <recommendedName>
        <fullName evidence="1">Protein kinase domain-containing protein</fullName>
    </recommendedName>
</protein>
<dbReference type="GO" id="GO:0004674">
    <property type="term" value="F:protein serine/threonine kinase activity"/>
    <property type="evidence" value="ECO:0007669"/>
    <property type="project" value="TreeGrafter"/>
</dbReference>
<dbReference type="SUPFAM" id="SSF56112">
    <property type="entry name" value="Protein kinase-like (PK-like)"/>
    <property type="match status" value="1"/>
</dbReference>
<dbReference type="InterPro" id="IPR011009">
    <property type="entry name" value="Kinase-like_dom_sf"/>
</dbReference>
<keyword evidence="3" id="KW-1185">Reference proteome</keyword>
<dbReference type="InterPro" id="IPR001245">
    <property type="entry name" value="Ser-Thr/Tyr_kinase_cat_dom"/>
</dbReference>
<proteinExistence type="predicted"/>
<dbReference type="InterPro" id="IPR051681">
    <property type="entry name" value="Ser/Thr_Kinases-Pseudokinases"/>
</dbReference>
<reference evidence="2 3" key="1">
    <citation type="submission" date="2017-11" db="EMBL/GenBank/DDBJ databases">
        <title>The genome of Rhizophagus clarus HR1 reveals common genetic basis of auxotrophy among arbuscular mycorrhizal fungi.</title>
        <authorList>
            <person name="Kobayashi Y."/>
        </authorList>
    </citation>
    <scope>NUCLEOTIDE SEQUENCE [LARGE SCALE GENOMIC DNA]</scope>
    <source>
        <strain evidence="2 3">HR1</strain>
    </source>
</reference>
<dbReference type="PROSITE" id="PS50011">
    <property type="entry name" value="PROTEIN_KINASE_DOM"/>
    <property type="match status" value="1"/>
</dbReference>
<evidence type="ECO:0000259" key="1">
    <source>
        <dbReference type="PROSITE" id="PS50011"/>
    </source>
</evidence>
<dbReference type="Gene3D" id="1.10.510.10">
    <property type="entry name" value="Transferase(Phosphotransferase) domain 1"/>
    <property type="match status" value="1"/>
</dbReference>
<comment type="caution">
    <text evidence="2">The sequence shown here is derived from an EMBL/GenBank/DDBJ whole genome shotgun (WGS) entry which is preliminary data.</text>
</comment>
<dbReference type="AlphaFoldDB" id="A0A2Z6QS69"/>
<dbReference type="GO" id="GO:0005524">
    <property type="term" value="F:ATP binding"/>
    <property type="evidence" value="ECO:0007669"/>
    <property type="project" value="InterPro"/>
</dbReference>
<dbReference type="Pfam" id="PF07714">
    <property type="entry name" value="PK_Tyr_Ser-Thr"/>
    <property type="match status" value="1"/>
</dbReference>
<dbReference type="InterPro" id="IPR000719">
    <property type="entry name" value="Prot_kinase_dom"/>
</dbReference>
<dbReference type="PANTHER" id="PTHR44329">
    <property type="entry name" value="SERINE/THREONINE-PROTEIN KINASE TNNI3K-RELATED"/>
    <property type="match status" value="1"/>
</dbReference>
<evidence type="ECO:0000313" key="3">
    <source>
        <dbReference type="Proteomes" id="UP000247702"/>
    </source>
</evidence>
<dbReference type="Proteomes" id="UP000247702">
    <property type="component" value="Unassembled WGS sequence"/>
</dbReference>
<accession>A0A2Z6QS69</accession>
<feature type="domain" description="Protein kinase" evidence="1">
    <location>
        <begin position="63"/>
        <end position="317"/>
    </location>
</feature>
<name>A0A2Z6QS69_9GLOM</name>
<organism evidence="2 3">
    <name type="scientific">Rhizophagus clarus</name>
    <dbReference type="NCBI Taxonomy" id="94130"/>
    <lineage>
        <taxon>Eukaryota</taxon>
        <taxon>Fungi</taxon>
        <taxon>Fungi incertae sedis</taxon>
        <taxon>Mucoromycota</taxon>
        <taxon>Glomeromycotina</taxon>
        <taxon>Glomeromycetes</taxon>
        <taxon>Glomerales</taxon>
        <taxon>Glomeraceae</taxon>
        <taxon>Rhizophagus</taxon>
    </lineage>
</organism>
<evidence type="ECO:0000313" key="2">
    <source>
        <dbReference type="EMBL" id="GBB87571.1"/>
    </source>
</evidence>
<sequence length="417" mass="48178">MEKYYWLPVYGICGECNEPGIGYKWCQPCNAKRFKDNFKNWTSGNKIVDEFIQQSQLNAVHYKKCLEWIPFEKFQNITYITEGGFDCKYALKSLKNSSKISSDFLNEIKSYLQIYLVDIIQCYGITQDPNTREYMMVLEYCDSGNLRNYLNISEDYIDYGKKVDQLKQIARGLLDIHNAGKVHKDFHSGNILFIGEPYISDLGMCQPANKKQTVKEEGIYGVLPFIAPEVLRGHQYTKAADIYSFGIMMNEFLSEEIPFNDIPHDEFLAIKICKGLRPKISEDIPKLLADLMIKCRDAEIKNRPATKELYQLLNKWNSEAYDGKCEIYFQTKECDKIGEKKFYNRSNESKSKSIQIHPQAIYTSRLLNVKNLPKPVNSTDLLSIQINSANPISECLDVQLSELELNEIYQDKGSNIE</sequence>